<dbReference type="EMBL" id="JAEVFJ010000035">
    <property type="protein sequence ID" value="KAH8091715.1"/>
    <property type="molecule type" value="Genomic_DNA"/>
</dbReference>
<dbReference type="Proteomes" id="UP000813824">
    <property type="component" value="Unassembled WGS sequence"/>
</dbReference>
<dbReference type="AlphaFoldDB" id="A0A8K0UH60"/>
<reference evidence="2" key="1">
    <citation type="journal article" date="2021" name="New Phytol.">
        <title>Evolutionary innovations through gain and loss of genes in the ectomycorrhizal Boletales.</title>
        <authorList>
            <person name="Wu G."/>
            <person name="Miyauchi S."/>
            <person name="Morin E."/>
            <person name="Kuo A."/>
            <person name="Drula E."/>
            <person name="Varga T."/>
            <person name="Kohler A."/>
            <person name="Feng B."/>
            <person name="Cao Y."/>
            <person name="Lipzen A."/>
            <person name="Daum C."/>
            <person name="Hundley H."/>
            <person name="Pangilinan J."/>
            <person name="Johnson J."/>
            <person name="Barry K."/>
            <person name="LaButti K."/>
            <person name="Ng V."/>
            <person name="Ahrendt S."/>
            <person name="Min B."/>
            <person name="Choi I.G."/>
            <person name="Park H."/>
            <person name="Plett J.M."/>
            <person name="Magnuson J."/>
            <person name="Spatafora J.W."/>
            <person name="Nagy L.G."/>
            <person name="Henrissat B."/>
            <person name="Grigoriev I.V."/>
            <person name="Yang Z.L."/>
            <person name="Xu J."/>
            <person name="Martin F.M."/>
        </authorList>
    </citation>
    <scope>NUCLEOTIDE SEQUENCE</scope>
    <source>
        <strain evidence="2">KKN 215</strain>
    </source>
</reference>
<keyword evidence="3" id="KW-1185">Reference proteome</keyword>
<keyword evidence="1" id="KW-0812">Transmembrane</keyword>
<protein>
    <submittedName>
        <fullName evidence="2">Uncharacterized protein</fullName>
    </submittedName>
</protein>
<comment type="caution">
    <text evidence="2">The sequence shown here is derived from an EMBL/GenBank/DDBJ whole genome shotgun (WGS) entry which is preliminary data.</text>
</comment>
<proteinExistence type="predicted"/>
<feature type="transmembrane region" description="Helical" evidence="1">
    <location>
        <begin position="12"/>
        <end position="30"/>
    </location>
</feature>
<organism evidence="2 3">
    <name type="scientific">Cristinia sonorae</name>
    <dbReference type="NCBI Taxonomy" id="1940300"/>
    <lineage>
        <taxon>Eukaryota</taxon>
        <taxon>Fungi</taxon>
        <taxon>Dikarya</taxon>
        <taxon>Basidiomycota</taxon>
        <taxon>Agaricomycotina</taxon>
        <taxon>Agaricomycetes</taxon>
        <taxon>Agaricomycetidae</taxon>
        <taxon>Agaricales</taxon>
        <taxon>Pleurotineae</taxon>
        <taxon>Stephanosporaceae</taxon>
        <taxon>Cristinia</taxon>
    </lineage>
</organism>
<keyword evidence="1" id="KW-0472">Membrane</keyword>
<keyword evidence="1" id="KW-1133">Transmembrane helix</keyword>
<accession>A0A8K0UH60</accession>
<evidence type="ECO:0000313" key="3">
    <source>
        <dbReference type="Proteomes" id="UP000813824"/>
    </source>
</evidence>
<gene>
    <name evidence="2" type="ORF">BXZ70DRAFT_952966</name>
</gene>
<evidence type="ECO:0000256" key="1">
    <source>
        <dbReference type="SAM" id="Phobius"/>
    </source>
</evidence>
<sequence length="84" mass="9831">MRLRLTVQVSYVHGFYISIVRPSFILWYLFHCTFPHLVHTTPPQLRNIPSMTNVSDFATYSSGCFLWRPELEAQTSPTGKQRRT</sequence>
<evidence type="ECO:0000313" key="2">
    <source>
        <dbReference type="EMBL" id="KAH8091715.1"/>
    </source>
</evidence>
<name>A0A8K0UH60_9AGAR</name>